<dbReference type="InterPro" id="IPR007370">
    <property type="entry name" value="Glu_cys_ligase"/>
</dbReference>
<sequence length="44" mass="5168">MQAQTYLYTIIAQGFVRYRWFLTYLFGASPVAEENFFEKKPGAN</sequence>
<evidence type="ECO:0000256" key="1">
    <source>
        <dbReference type="RuleBase" id="RU003544"/>
    </source>
</evidence>
<comment type="similarity">
    <text evidence="1">Belongs to the glutamate--cysteine ligase type 1 family.</text>
</comment>
<dbReference type="EC" id="6.3.2.2" evidence="2"/>
<keyword evidence="1" id="KW-0317">Glutathione biosynthesis</keyword>
<dbReference type="Proteomes" id="UP000494160">
    <property type="component" value="Unassembled WGS sequence"/>
</dbReference>
<evidence type="ECO:0000313" key="4">
    <source>
        <dbReference type="EMBL" id="GET12206.1"/>
    </source>
</evidence>
<feature type="domain" description="Glutamate--cysteine ligase" evidence="3">
    <location>
        <begin position="5"/>
        <end position="40"/>
    </location>
</feature>
<dbReference type="UniPathway" id="UPA00142">
    <property type="reaction ID" value="UER00209"/>
</dbReference>
<dbReference type="EMBL" id="BLAP01000029">
    <property type="protein sequence ID" value="GET12206.1"/>
    <property type="molecule type" value="Genomic_DNA"/>
</dbReference>
<dbReference type="InterPro" id="IPR014746">
    <property type="entry name" value="Gln_synth/guanido_kin_cat_dom"/>
</dbReference>
<dbReference type="Gene3D" id="3.30.590.20">
    <property type="match status" value="1"/>
</dbReference>
<comment type="catalytic activity">
    <reaction evidence="2">
        <text>L-cysteine + L-glutamate + ATP = gamma-L-glutamyl-L-cysteine + ADP + phosphate + H(+)</text>
        <dbReference type="Rhea" id="RHEA:13285"/>
        <dbReference type="ChEBI" id="CHEBI:15378"/>
        <dbReference type="ChEBI" id="CHEBI:29985"/>
        <dbReference type="ChEBI" id="CHEBI:30616"/>
        <dbReference type="ChEBI" id="CHEBI:35235"/>
        <dbReference type="ChEBI" id="CHEBI:43474"/>
        <dbReference type="ChEBI" id="CHEBI:58173"/>
        <dbReference type="ChEBI" id="CHEBI:456216"/>
        <dbReference type="EC" id="6.3.2.2"/>
    </reaction>
</comment>
<dbReference type="SUPFAM" id="SSF55931">
    <property type="entry name" value="Glutamine synthetase/guanido kinase"/>
    <property type="match status" value="1"/>
</dbReference>
<evidence type="ECO:0000313" key="5">
    <source>
        <dbReference type="Proteomes" id="UP000494160"/>
    </source>
</evidence>
<keyword evidence="1" id="KW-0436">Ligase</keyword>
<evidence type="ECO:0000256" key="2">
    <source>
        <dbReference type="RuleBase" id="RU004391"/>
    </source>
</evidence>
<name>A0A6F9Y3X6_9LACO</name>
<dbReference type="GO" id="GO:0006750">
    <property type="term" value="P:glutathione biosynthetic process"/>
    <property type="evidence" value="ECO:0007669"/>
    <property type="project" value="UniProtKB-UniPathway"/>
</dbReference>
<comment type="caution">
    <text evidence="4">The sequence shown here is derived from an EMBL/GenBank/DDBJ whole genome shotgun (WGS) entry which is preliminary data.</text>
</comment>
<proteinExistence type="inferred from homology"/>
<dbReference type="RefSeq" id="WP_371864391.1">
    <property type="nucleotide sequence ID" value="NZ_BLAP01000029.1"/>
</dbReference>
<protein>
    <recommendedName>
        <fullName evidence="2">Glutamate--cysteine ligase</fullName>
        <ecNumber evidence="2">6.3.2.2</ecNumber>
    </recommendedName>
</protein>
<dbReference type="Pfam" id="PF04262">
    <property type="entry name" value="Glu_cys_ligase"/>
    <property type="match status" value="1"/>
</dbReference>
<comment type="pathway">
    <text evidence="2">Sulfur metabolism; glutathione biosynthesis; glutathione from L-cysteine and L-glutamate: step 1/2.</text>
</comment>
<evidence type="ECO:0000259" key="3">
    <source>
        <dbReference type="Pfam" id="PF04262"/>
    </source>
</evidence>
<dbReference type="GO" id="GO:0004357">
    <property type="term" value="F:glutamate-cysteine ligase activity"/>
    <property type="evidence" value="ECO:0007669"/>
    <property type="project" value="UniProtKB-EC"/>
</dbReference>
<dbReference type="AlphaFoldDB" id="A0A6F9Y3X6"/>
<reference evidence="4 5" key="1">
    <citation type="submission" date="2019-10" db="EMBL/GenBank/DDBJ databases">
        <title>Lactobacillus agilis SN811 Whole Genome Sequencing Project.</title>
        <authorList>
            <person name="Suzuki S."/>
            <person name="Endo A."/>
            <person name="Maeno S."/>
            <person name="Shiwa Y."/>
            <person name="Matsutani M."/>
            <person name="Kajikawa A."/>
        </authorList>
    </citation>
    <scope>NUCLEOTIDE SEQUENCE [LARGE SCALE GENOMIC DNA]</scope>
    <source>
        <strain evidence="4 5">SN811</strain>
    </source>
</reference>
<accession>A0A6F9Y3X6</accession>
<organism evidence="4 5">
    <name type="scientific">Ligilactobacillus agilis</name>
    <dbReference type="NCBI Taxonomy" id="1601"/>
    <lineage>
        <taxon>Bacteria</taxon>
        <taxon>Bacillati</taxon>
        <taxon>Bacillota</taxon>
        <taxon>Bacilli</taxon>
        <taxon>Lactobacillales</taxon>
        <taxon>Lactobacillaceae</taxon>
        <taxon>Ligilactobacillus</taxon>
    </lineage>
</organism>
<gene>
    <name evidence="4" type="ORF">SN811_07060</name>
</gene>